<comment type="caution">
    <text evidence="1">The sequence shown here is derived from an EMBL/GenBank/DDBJ whole genome shotgun (WGS) entry which is preliminary data.</text>
</comment>
<name>A0ABV2TNQ7_9RHOO</name>
<gene>
    <name evidence="1" type="ORF">ABXR19_15340</name>
</gene>
<accession>A0ABV2TNQ7</accession>
<reference evidence="1 2" key="1">
    <citation type="submission" date="2024-07" db="EMBL/GenBank/DDBJ databases">
        <title>Uliginosibacterium flavum JJ3220;KACC:17644.</title>
        <authorList>
            <person name="Kim M.K."/>
        </authorList>
    </citation>
    <scope>NUCLEOTIDE SEQUENCE [LARGE SCALE GENOMIC DNA]</scope>
    <source>
        <strain evidence="1 2">KACC:17644</strain>
    </source>
</reference>
<sequence>MTTFSLHFDCLQFRREKLADPRHLPASALAHQAHCSLCQAYARRIDQAEIKITQTLNVAIPEGLAERAILRATRGQKIQARPWKSWAMAASVLLCALIGSSLYWQQSTVVPLSIAQAAAQHMQDEADEMAAHSSERVERFGPVLASFGGQLQAPVGDVRYIQHCPIPGHGMGWHIVYDTPQGAITLLLVNGKPGEPDTQTLEVQGRMIRVQRAGQGYYALISHSRAGLDAAHRDLQTKVRWL</sequence>
<dbReference type="Proteomes" id="UP001549691">
    <property type="component" value="Unassembled WGS sequence"/>
</dbReference>
<evidence type="ECO:0000313" key="2">
    <source>
        <dbReference type="Proteomes" id="UP001549691"/>
    </source>
</evidence>
<keyword evidence="2" id="KW-1185">Reference proteome</keyword>
<organism evidence="1 2">
    <name type="scientific">Uliginosibacterium flavum</name>
    <dbReference type="NCBI Taxonomy" id="1396831"/>
    <lineage>
        <taxon>Bacteria</taxon>
        <taxon>Pseudomonadati</taxon>
        <taxon>Pseudomonadota</taxon>
        <taxon>Betaproteobacteria</taxon>
        <taxon>Rhodocyclales</taxon>
        <taxon>Zoogloeaceae</taxon>
        <taxon>Uliginosibacterium</taxon>
    </lineage>
</organism>
<evidence type="ECO:0000313" key="1">
    <source>
        <dbReference type="EMBL" id="MET7015562.1"/>
    </source>
</evidence>
<protein>
    <submittedName>
        <fullName evidence="1">DUF3379 family protein</fullName>
    </submittedName>
</protein>
<proteinExistence type="predicted"/>
<dbReference type="Pfam" id="PF11859">
    <property type="entry name" value="DUF3379"/>
    <property type="match status" value="1"/>
</dbReference>
<dbReference type="EMBL" id="JBEWZI010000018">
    <property type="protein sequence ID" value="MET7015562.1"/>
    <property type="molecule type" value="Genomic_DNA"/>
</dbReference>
<dbReference type="InterPro" id="IPR021806">
    <property type="entry name" value="DUF3379"/>
</dbReference>
<dbReference type="RefSeq" id="WP_354602020.1">
    <property type="nucleotide sequence ID" value="NZ_JBEWZI010000018.1"/>
</dbReference>